<organism evidence="8 9">
    <name type="scientific">Plastoroseomonas hellenica</name>
    <dbReference type="NCBI Taxonomy" id="2687306"/>
    <lineage>
        <taxon>Bacteria</taxon>
        <taxon>Pseudomonadati</taxon>
        <taxon>Pseudomonadota</taxon>
        <taxon>Alphaproteobacteria</taxon>
        <taxon>Acetobacterales</taxon>
        <taxon>Acetobacteraceae</taxon>
        <taxon>Plastoroseomonas</taxon>
    </lineage>
</organism>
<dbReference type="PROSITE" id="PS50850">
    <property type="entry name" value="MFS"/>
    <property type="match status" value="1"/>
</dbReference>
<gene>
    <name evidence="8" type="ORF">GXW71_05135</name>
</gene>
<dbReference type="Proteomes" id="UP001196870">
    <property type="component" value="Unassembled WGS sequence"/>
</dbReference>
<feature type="transmembrane region" description="Helical" evidence="6">
    <location>
        <begin position="345"/>
        <end position="363"/>
    </location>
</feature>
<dbReference type="InterPro" id="IPR020846">
    <property type="entry name" value="MFS_dom"/>
</dbReference>
<feature type="transmembrane region" description="Helical" evidence="6">
    <location>
        <begin position="138"/>
        <end position="159"/>
    </location>
</feature>
<evidence type="ECO:0000256" key="4">
    <source>
        <dbReference type="ARBA" id="ARBA00022989"/>
    </source>
</evidence>
<feature type="transmembrane region" description="Helical" evidence="6">
    <location>
        <begin position="369"/>
        <end position="393"/>
    </location>
</feature>
<dbReference type="Gene3D" id="1.20.1250.20">
    <property type="entry name" value="MFS general substrate transporter like domains"/>
    <property type="match status" value="1"/>
</dbReference>
<evidence type="ECO:0000313" key="8">
    <source>
        <dbReference type="EMBL" id="MBR0663737.1"/>
    </source>
</evidence>
<keyword evidence="2" id="KW-1003">Cell membrane</keyword>
<feature type="transmembrane region" description="Helical" evidence="6">
    <location>
        <begin position="105"/>
        <end position="126"/>
    </location>
</feature>
<feature type="transmembrane region" description="Helical" evidence="6">
    <location>
        <begin position="313"/>
        <end position="333"/>
    </location>
</feature>
<dbReference type="PANTHER" id="PTHR43124">
    <property type="entry name" value="PURINE EFFLUX PUMP PBUE"/>
    <property type="match status" value="1"/>
</dbReference>
<dbReference type="InterPro" id="IPR011701">
    <property type="entry name" value="MFS"/>
</dbReference>
<feature type="domain" description="Major facilitator superfamily (MFS) profile" evidence="7">
    <location>
        <begin position="15"/>
        <end position="399"/>
    </location>
</feature>
<feature type="transmembrane region" description="Helical" evidence="6">
    <location>
        <begin position="171"/>
        <end position="189"/>
    </location>
</feature>
<feature type="transmembrane region" description="Helical" evidence="6">
    <location>
        <begin position="210"/>
        <end position="235"/>
    </location>
</feature>
<evidence type="ECO:0000313" key="9">
    <source>
        <dbReference type="Proteomes" id="UP001196870"/>
    </source>
</evidence>
<reference evidence="9" key="1">
    <citation type="journal article" date="2021" name="Syst. Appl. Microbiol.">
        <title>Roseomonas hellenica sp. nov., isolated from roots of wild-growing Alkanna tinctoria.</title>
        <authorList>
            <person name="Rat A."/>
            <person name="Naranjo H.D."/>
            <person name="Lebbe L."/>
            <person name="Cnockaert M."/>
            <person name="Krigas N."/>
            <person name="Grigoriadou K."/>
            <person name="Maloupa E."/>
            <person name="Willems A."/>
        </authorList>
    </citation>
    <scope>NUCLEOTIDE SEQUENCE [LARGE SCALE GENOMIC DNA]</scope>
    <source>
        <strain evidence="9">LMG 31523</strain>
    </source>
</reference>
<dbReference type="InterPro" id="IPR050189">
    <property type="entry name" value="MFS_Efflux_Transporters"/>
</dbReference>
<dbReference type="InterPro" id="IPR036259">
    <property type="entry name" value="MFS_trans_sf"/>
</dbReference>
<dbReference type="Pfam" id="PF07690">
    <property type="entry name" value="MFS_1"/>
    <property type="match status" value="1"/>
</dbReference>
<keyword evidence="5 6" id="KW-0472">Membrane</keyword>
<name>A0ABS5ETW8_9PROT</name>
<dbReference type="SUPFAM" id="SSF103473">
    <property type="entry name" value="MFS general substrate transporter"/>
    <property type="match status" value="1"/>
</dbReference>
<keyword evidence="4 6" id="KW-1133">Transmembrane helix</keyword>
<keyword evidence="9" id="KW-1185">Reference proteome</keyword>
<feature type="transmembrane region" description="Helical" evidence="6">
    <location>
        <begin position="80"/>
        <end position="99"/>
    </location>
</feature>
<keyword evidence="3 6" id="KW-0812">Transmembrane</keyword>
<evidence type="ECO:0000256" key="1">
    <source>
        <dbReference type="ARBA" id="ARBA00004651"/>
    </source>
</evidence>
<evidence type="ECO:0000256" key="2">
    <source>
        <dbReference type="ARBA" id="ARBA00022475"/>
    </source>
</evidence>
<feature type="transmembrane region" description="Helical" evidence="6">
    <location>
        <begin position="50"/>
        <end position="73"/>
    </location>
</feature>
<evidence type="ECO:0000259" key="7">
    <source>
        <dbReference type="PROSITE" id="PS50850"/>
    </source>
</evidence>
<proteinExistence type="predicted"/>
<evidence type="ECO:0000256" key="3">
    <source>
        <dbReference type="ARBA" id="ARBA00022692"/>
    </source>
</evidence>
<dbReference type="RefSeq" id="WP_211851320.1">
    <property type="nucleotide sequence ID" value="NZ_JAAGBB010000004.1"/>
</dbReference>
<comment type="subcellular location">
    <subcellularLocation>
        <location evidence="1">Cell membrane</location>
        <topology evidence="1">Multi-pass membrane protein</topology>
    </subcellularLocation>
</comment>
<accession>A0ABS5ETW8</accession>
<feature type="transmembrane region" description="Helical" evidence="6">
    <location>
        <begin position="255"/>
        <end position="273"/>
    </location>
</feature>
<evidence type="ECO:0000256" key="5">
    <source>
        <dbReference type="ARBA" id="ARBA00023136"/>
    </source>
</evidence>
<dbReference type="EMBL" id="JAAGBB010000004">
    <property type="protein sequence ID" value="MBR0663737.1"/>
    <property type="molecule type" value="Genomic_DNA"/>
</dbReference>
<sequence length="401" mass="41056">MTEGTREASAALVVPLLVLALGHVLSNAVRTLPAIAADVLARDLGVTAEGLATLTGGFLFAFAFGQVPLGVALDRWGVRPVSLTLFALVCAGTAVAAIAPGPWSFLLAQVTMGLGCSGMLLCPMTYAARILTPARFGLWSGLLQAVGNTGMLLSASPLAWLVETHGWRAGFWASTGFGLVAMALVFATVRERPPPRDPTRTLLRDARETLALSVSPALRGVVALTFASFAVVMGIRGLWGGPWLMEVKGLTRIEAGHVLFVATLSLIIGPAMAGVLDRHLGHRRAVLAIGHLVAAALIFAMLAAARLPAGIDLALLFAFGLAVSVQPLSFALARGAVPTAQTGRALAAVNLSFFGGAAVLQAASGPAAAWGGIGAAIAVFAGAVVIGTLLFLAMPEPRPNG</sequence>
<dbReference type="PANTHER" id="PTHR43124:SF3">
    <property type="entry name" value="CHLORAMPHENICOL EFFLUX PUMP RV0191"/>
    <property type="match status" value="1"/>
</dbReference>
<comment type="caution">
    <text evidence="8">The sequence shown here is derived from an EMBL/GenBank/DDBJ whole genome shotgun (WGS) entry which is preliminary data.</text>
</comment>
<protein>
    <submittedName>
        <fullName evidence="8">MFS transporter</fullName>
    </submittedName>
</protein>
<feature type="transmembrane region" description="Helical" evidence="6">
    <location>
        <begin position="285"/>
        <end position="307"/>
    </location>
</feature>
<evidence type="ECO:0000256" key="6">
    <source>
        <dbReference type="SAM" id="Phobius"/>
    </source>
</evidence>